<proteinExistence type="predicted"/>
<dbReference type="AlphaFoldDB" id="A0A4R6STI4"/>
<keyword evidence="1" id="KW-0732">Signal</keyword>
<accession>A0A4R6STI4</accession>
<evidence type="ECO:0000256" key="1">
    <source>
        <dbReference type="SAM" id="SignalP"/>
    </source>
</evidence>
<sequence>MKNIIIVALILLATACKAQEPIAAGNATKIKSSGLTFSVERTTTELGNEFINIINLNNKLSKTKQVTPNLMQGVEVVHYIKYDKAILTKICANAISLNTLKKIPKDGSYDKLLIMIKYDTQGYPLEMQYTINPKSLMNADDFAEIEKGIKKSPFRVTFKKEIQRFIVGANYLNINVIITYKEMLESITDN</sequence>
<reference evidence="2 3" key="1">
    <citation type="submission" date="2019-03" db="EMBL/GenBank/DDBJ databases">
        <title>Genomic Encyclopedia of Archaeal and Bacterial Type Strains, Phase II (KMG-II): from individual species to whole genera.</title>
        <authorList>
            <person name="Goeker M."/>
        </authorList>
    </citation>
    <scope>NUCLEOTIDE SEQUENCE [LARGE SCALE GENOMIC DNA]</scope>
    <source>
        <strain evidence="2 3">DSM 19035</strain>
    </source>
</reference>
<dbReference type="Proteomes" id="UP000295620">
    <property type="component" value="Unassembled WGS sequence"/>
</dbReference>
<gene>
    <name evidence="2" type="ORF">ATK78_2741</name>
</gene>
<feature type="chain" id="PRO_5020899557" evidence="1">
    <location>
        <begin position="19"/>
        <end position="190"/>
    </location>
</feature>
<dbReference type="RefSeq" id="WP_133576628.1">
    <property type="nucleotide sequence ID" value="NZ_SNYC01000005.1"/>
</dbReference>
<name>A0A4R6STI4_9SPHI</name>
<dbReference type="EMBL" id="SNYC01000005">
    <property type="protein sequence ID" value="TDQ08233.1"/>
    <property type="molecule type" value="Genomic_DNA"/>
</dbReference>
<keyword evidence="3" id="KW-1185">Reference proteome</keyword>
<evidence type="ECO:0000313" key="3">
    <source>
        <dbReference type="Proteomes" id="UP000295620"/>
    </source>
</evidence>
<dbReference type="OrthoDB" id="769269at2"/>
<comment type="caution">
    <text evidence="2">The sequence shown here is derived from an EMBL/GenBank/DDBJ whole genome shotgun (WGS) entry which is preliminary data.</text>
</comment>
<protein>
    <submittedName>
        <fullName evidence="2">Uncharacterized protein</fullName>
    </submittedName>
</protein>
<dbReference type="PROSITE" id="PS51257">
    <property type="entry name" value="PROKAR_LIPOPROTEIN"/>
    <property type="match status" value="1"/>
</dbReference>
<feature type="signal peptide" evidence="1">
    <location>
        <begin position="1"/>
        <end position="18"/>
    </location>
</feature>
<evidence type="ECO:0000313" key="2">
    <source>
        <dbReference type="EMBL" id="TDQ08233.1"/>
    </source>
</evidence>
<organism evidence="2 3">
    <name type="scientific">Pedobacter metabolipauper</name>
    <dbReference type="NCBI Taxonomy" id="425513"/>
    <lineage>
        <taxon>Bacteria</taxon>
        <taxon>Pseudomonadati</taxon>
        <taxon>Bacteroidota</taxon>
        <taxon>Sphingobacteriia</taxon>
        <taxon>Sphingobacteriales</taxon>
        <taxon>Sphingobacteriaceae</taxon>
        <taxon>Pedobacter</taxon>
    </lineage>
</organism>